<protein>
    <submittedName>
        <fullName evidence="2">Uncharacterized protein</fullName>
    </submittedName>
</protein>
<dbReference type="AlphaFoldDB" id="A0A0E9SZ17"/>
<reference evidence="2" key="2">
    <citation type="journal article" date="2015" name="Fish Shellfish Immunol.">
        <title>Early steps in the European eel (Anguilla anguilla)-Vibrio vulnificus interaction in the gills: Role of the RtxA13 toxin.</title>
        <authorList>
            <person name="Callol A."/>
            <person name="Pajuelo D."/>
            <person name="Ebbesson L."/>
            <person name="Teles M."/>
            <person name="MacKenzie S."/>
            <person name="Amaro C."/>
        </authorList>
    </citation>
    <scope>NUCLEOTIDE SEQUENCE</scope>
</reference>
<proteinExistence type="predicted"/>
<sequence length="54" mass="6253">MNKHTQAPCGTTFNHPGQTQAKQQPLMEEDTETNMFKTDRHTIKRPMHTHSFVS</sequence>
<accession>A0A0E9SZ17</accession>
<feature type="compositionally biased region" description="Polar residues" evidence="1">
    <location>
        <begin position="1"/>
        <end position="23"/>
    </location>
</feature>
<evidence type="ECO:0000256" key="1">
    <source>
        <dbReference type="SAM" id="MobiDB-lite"/>
    </source>
</evidence>
<evidence type="ECO:0000313" key="2">
    <source>
        <dbReference type="EMBL" id="JAH46566.1"/>
    </source>
</evidence>
<feature type="region of interest" description="Disordered" evidence="1">
    <location>
        <begin position="1"/>
        <end position="29"/>
    </location>
</feature>
<dbReference type="EMBL" id="GBXM01062011">
    <property type="protein sequence ID" value="JAH46566.1"/>
    <property type="molecule type" value="Transcribed_RNA"/>
</dbReference>
<reference evidence="2" key="1">
    <citation type="submission" date="2014-11" db="EMBL/GenBank/DDBJ databases">
        <authorList>
            <person name="Amaro Gonzalez C."/>
        </authorList>
    </citation>
    <scope>NUCLEOTIDE SEQUENCE</scope>
</reference>
<organism evidence="2">
    <name type="scientific">Anguilla anguilla</name>
    <name type="common">European freshwater eel</name>
    <name type="synonym">Muraena anguilla</name>
    <dbReference type="NCBI Taxonomy" id="7936"/>
    <lineage>
        <taxon>Eukaryota</taxon>
        <taxon>Metazoa</taxon>
        <taxon>Chordata</taxon>
        <taxon>Craniata</taxon>
        <taxon>Vertebrata</taxon>
        <taxon>Euteleostomi</taxon>
        <taxon>Actinopterygii</taxon>
        <taxon>Neopterygii</taxon>
        <taxon>Teleostei</taxon>
        <taxon>Anguilliformes</taxon>
        <taxon>Anguillidae</taxon>
        <taxon>Anguilla</taxon>
    </lineage>
</organism>
<feature type="region of interest" description="Disordered" evidence="1">
    <location>
        <begin position="35"/>
        <end position="54"/>
    </location>
</feature>
<name>A0A0E9SZ17_ANGAN</name>